<dbReference type="SUPFAM" id="SSF51197">
    <property type="entry name" value="Clavaminate synthase-like"/>
    <property type="match status" value="1"/>
</dbReference>
<protein>
    <recommendedName>
        <fullName evidence="2">JmjC domain-containing protein</fullName>
    </recommendedName>
</protein>
<sequence>MVTSSHADELHDVCAQAARGIHDECASVLAPRSQEIGNKEEAVSPLAGCGLALVDLLSRQAAQVHSCYRASTTGDEPTLSPPPVGQAQALVLKRLDDLISIAYAKFYAFLFKDLPVCWRQLYTDASILKFCFTLLYTPYVGRHTYHLRDLRESRSSSGHKPSVVLSPPPCDLGELVKILDLAIILAGAAGEQRGRRWIDQALGELQRAWVEVDGENGLPLIDRSPKRLKLSTGLNSHDGLGLEERYGTTFATHEPFTPPVKHPTKTVDALSMQQFQVHMDRPQDPKLGPEPLVLRRAIEEWPALSTCPWRFPSYLLSRTFGGRRLVPVEIGRSYVDEGWGQKLIRFGELLENYIDPSLSKDKAKVESADESRKSPSAATAPPVAYLAQHPLFSQLPALRSDILIPDYCYTSPPLHPADPNMDQPELDEPLLNAWFGPPGTITPLHTDPYHNILAQVVGRKYVRLYSPLETHRMHARGKEDGVDMGNTSLVDVGIVEGWDDTPVQDEETKVQQNSAAFKDVPYVDCILEPGDVLYIPIGWWHYVRGLSVSFSVSFWWN</sequence>
<evidence type="ECO:0000313" key="3">
    <source>
        <dbReference type="EMBL" id="KAK7750498.1"/>
    </source>
</evidence>
<accession>A0AAN9YM74</accession>
<dbReference type="FunFam" id="2.60.120.650:FF:000046">
    <property type="entry name" value="JmjC domain-containing protein D"/>
    <property type="match status" value="1"/>
</dbReference>
<evidence type="ECO:0000313" key="4">
    <source>
        <dbReference type="Proteomes" id="UP001320420"/>
    </source>
</evidence>
<dbReference type="InterPro" id="IPR041667">
    <property type="entry name" value="Cupin_8"/>
</dbReference>
<dbReference type="PANTHER" id="PTHR12461:SF101">
    <property type="entry name" value="TRNA WYBUTOSINE-SYNTHESIZING PROTEIN 4"/>
    <property type="match status" value="1"/>
</dbReference>
<dbReference type="AlphaFoldDB" id="A0AAN9YM74"/>
<proteinExistence type="predicted"/>
<organism evidence="3 4">
    <name type="scientific">Diatrype stigma</name>
    <dbReference type="NCBI Taxonomy" id="117547"/>
    <lineage>
        <taxon>Eukaryota</taxon>
        <taxon>Fungi</taxon>
        <taxon>Dikarya</taxon>
        <taxon>Ascomycota</taxon>
        <taxon>Pezizomycotina</taxon>
        <taxon>Sordariomycetes</taxon>
        <taxon>Xylariomycetidae</taxon>
        <taxon>Xylariales</taxon>
        <taxon>Diatrypaceae</taxon>
        <taxon>Diatrype</taxon>
    </lineage>
</organism>
<comment type="caution">
    <text evidence="3">The sequence shown here is derived from an EMBL/GenBank/DDBJ whole genome shotgun (WGS) entry which is preliminary data.</text>
</comment>
<feature type="region of interest" description="Disordered" evidence="1">
    <location>
        <begin position="360"/>
        <end position="380"/>
    </location>
</feature>
<gene>
    <name evidence="3" type="ORF">SLS62_007577</name>
</gene>
<dbReference type="SMART" id="SM00558">
    <property type="entry name" value="JmjC"/>
    <property type="match status" value="1"/>
</dbReference>
<feature type="compositionally biased region" description="Basic and acidic residues" evidence="1">
    <location>
        <begin position="360"/>
        <end position="373"/>
    </location>
</feature>
<dbReference type="InterPro" id="IPR003347">
    <property type="entry name" value="JmjC_dom"/>
</dbReference>
<evidence type="ECO:0000259" key="2">
    <source>
        <dbReference type="PROSITE" id="PS51184"/>
    </source>
</evidence>
<dbReference type="Gene3D" id="2.60.120.650">
    <property type="entry name" value="Cupin"/>
    <property type="match status" value="1"/>
</dbReference>
<dbReference type="PROSITE" id="PS51184">
    <property type="entry name" value="JMJC"/>
    <property type="match status" value="1"/>
</dbReference>
<keyword evidence="4" id="KW-1185">Reference proteome</keyword>
<dbReference type="EMBL" id="JAKJXP020000063">
    <property type="protein sequence ID" value="KAK7750498.1"/>
    <property type="molecule type" value="Genomic_DNA"/>
</dbReference>
<dbReference type="Proteomes" id="UP001320420">
    <property type="component" value="Unassembled WGS sequence"/>
</dbReference>
<dbReference type="PANTHER" id="PTHR12461">
    <property type="entry name" value="HYPOXIA-INDUCIBLE FACTOR 1 ALPHA INHIBITOR-RELATED"/>
    <property type="match status" value="1"/>
</dbReference>
<evidence type="ECO:0000256" key="1">
    <source>
        <dbReference type="SAM" id="MobiDB-lite"/>
    </source>
</evidence>
<name>A0AAN9YM74_9PEZI</name>
<reference evidence="3 4" key="1">
    <citation type="submission" date="2024-02" db="EMBL/GenBank/DDBJ databases">
        <title>De novo assembly and annotation of 12 fungi associated with fruit tree decline syndrome in Ontario, Canada.</title>
        <authorList>
            <person name="Sulman M."/>
            <person name="Ellouze W."/>
            <person name="Ilyukhin E."/>
        </authorList>
    </citation>
    <scope>NUCLEOTIDE SEQUENCE [LARGE SCALE GENOMIC DNA]</scope>
    <source>
        <strain evidence="3 4">M11/M66-122</strain>
    </source>
</reference>
<feature type="domain" description="JmjC" evidence="2">
    <location>
        <begin position="378"/>
        <end position="557"/>
    </location>
</feature>
<dbReference type="Pfam" id="PF13621">
    <property type="entry name" value="Cupin_8"/>
    <property type="match status" value="1"/>
</dbReference>